<accession>A0A0D0RQB5</accession>
<dbReference type="GO" id="GO:0009252">
    <property type="term" value="P:peptidoglycan biosynthetic process"/>
    <property type="evidence" value="ECO:0007669"/>
    <property type="project" value="UniProtKB-UniRule"/>
</dbReference>
<dbReference type="NCBIfam" id="TIGR01695">
    <property type="entry name" value="murJ_mviN"/>
    <property type="match status" value="1"/>
</dbReference>
<evidence type="ECO:0000256" key="2">
    <source>
        <dbReference type="ARBA" id="ARBA00022475"/>
    </source>
</evidence>
<keyword evidence="6 10" id="KW-1133">Transmembrane helix</keyword>
<feature type="transmembrane region" description="Helical" evidence="10">
    <location>
        <begin position="408"/>
        <end position="427"/>
    </location>
</feature>
<keyword evidence="10 11" id="KW-0813">Transport</keyword>
<dbReference type="RefSeq" id="WP_043049284.1">
    <property type="nucleotide sequence ID" value="NZ_JXCQ01000022.1"/>
</dbReference>
<evidence type="ECO:0000256" key="9">
    <source>
        <dbReference type="ARBA" id="ARBA00061532"/>
    </source>
</evidence>
<evidence type="ECO:0000256" key="11">
    <source>
        <dbReference type="PIRNR" id="PIRNR002869"/>
    </source>
</evidence>
<proteinExistence type="inferred from homology"/>
<comment type="similarity">
    <text evidence="9 10 11">Belongs to the MurJ/MviN family.</text>
</comment>
<name>A0A0D0RQB5_PSEFL</name>
<keyword evidence="3 10" id="KW-0812">Transmembrane</keyword>
<dbReference type="Proteomes" id="UP000032210">
    <property type="component" value="Unassembled WGS sequence"/>
</dbReference>
<evidence type="ECO:0000256" key="4">
    <source>
        <dbReference type="ARBA" id="ARBA00022960"/>
    </source>
</evidence>
<feature type="transmembrane region" description="Helical" evidence="10">
    <location>
        <begin position="448"/>
        <end position="466"/>
    </location>
</feature>
<feature type="transmembrane region" description="Helical" evidence="10">
    <location>
        <begin position="278"/>
        <end position="297"/>
    </location>
</feature>
<feature type="transmembrane region" description="Helical" evidence="10">
    <location>
        <begin position="83"/>
        <end position="110"/>
    </location>
</feature>
<dbReference type="InterPro" id="IPR051050">
    <property type="entry name" value="Lipid_II_flippase_MurJ/MviN"/>
</dbReference>
<feature type="transmembrane region" description="Helical" evidence="10">
    <location>
        <begin position="309"/>
        <end position="329"/>
    </location>
</feature>
<reference evidence="12 13" key="1">
    <citation type="submission" date="2015-01" db="EMBL/GenBank/DDBJ databases">
        <title>Genome sequence of the beneficial rhizobacterium Pseudomonas fluorescens 2-79.</title>
        <authorList>
            <person name="Thuermer A."/>
            <person name="Daniel R."/>
        </authorList>
    </citation>
    <scope>NUCLEOTIDE SEQUENCE [LARGE SCALE GENOMIC DNA]</scope>
    <source>
        <strain evidence="12 13">2-79</strain>
    </source>
</reference>
<keyword evidence="10 11" id="KW-0961">Cell wall biogenesis/degradation</keyword>
<feature type="transmembrane region" description="Helical" evidence="10">
    <location>
        <begin position="130"/>
        <end position="154"/>
    </location>
</feature>
<comment type="caution">
    <text evidence="12">The sequence shown here is derived from an EMBL/GenBank/DDBJ whole genome shotgun (WGS) entry which is preliminary data.</text>
</comment>
<dbReference type="UniPathway" id="UPA00219"/>
<dbReference type="PANTHER" id="PTHR47019:SF1">
    <property type="entry name" value="LIPID II FLIPPASE MURJ"/>
    <property type="match status" value="1"/>
</dbReference>
<dbReference type="PIRSF" id="PIRSF002869">
    <property type="entry name" value="MviN"/>
    <property type="match status" value="1"/>
</dbReference>
<feature type="transmembrane region" description="Helical" evidence="10">
    <location>
        <begin position="383"/>
        <end position="402"/>
    </location>
</feature>
<dbReference type="GO" id="GO:0071555">
    <property type="term" value="P:cell wall organization"/>
    <property type="evidence" value="ECO:0007669"/>
    <property type="project" value="UniProtKB-UniRule"/>
</dbReference>
<dbReference type="Pfam" id="PF03023">
    <property type="entry name" value="MurJ"/>
    <property type="match status" value="1"/>
</dbReference>
<protein>
    <recommendedName>
        <fullName evidence="10">Probable lipid II flippase MurJ</fullName>
    </recommendedName>
</protein>
<evidence type="ECO:0000313" key="13">
    <source>
        <dbReference type="Proteomes" id="UP000032210"/>
    </source>
</evidence>
<feature type="transmembrane region" description="Helical" evidence="10">
    <location>
        <begin position="31"/>
        <end position="51"/>
    </location>
</feature>
<evidence type="ECO:0000313" key="12">
    <source>
        <dbReference type="EMBL" id="KIR21692.1"/>
    </source>
</evidence>
<evidence type="ECO:0000256" key="3">
    <source>
        <dbReference type="ARBA" id="ARBA00022692"/>
    </source>
</evidence>
<feature type="transmembrane region" description="Helical" evidence="10">
    <location>
        <begin position="349"/>
        <end position="371"/>
    </location>
</feature>
<dbReference type="EMBL" id="JXCQ01000022">
    <property type="protein sequence ID" value="KIR21692.1"/>
    <property type="molecule type" value="Genomic_DNA"/>
</dbReference>
<dbReference type="GO" id="GO:0034204">
    <property type="term" value="P:lipid translocation"/>
    <property type="evidence" value="ECO:0007669"/>
    <property type="project" value="TreeGrafter"/>
</dbReference>
<dbReference type="PANTHER" id="PTHR47019">
    <property type="entry name" value="LIPID II FLIPPASE MURJ"/>
    <property type="match status" value="1"/>
</dbReference>
<evidence type="ECO:0000256" key="6">
    <source>
        <dbReference type="ARBA" id="ARBA00022989"/>
    </source>
</evidence>
<gene>
    <name evidence="12" type="primary">murJ_1</name>
    <name evidence="10" type="synonym">murJ</name>
    <name evidence="12" type="ORF">PFLU3_28870</name>
</gene>
<evidence type="ECO:0000256" key="1">
    <source>
        <dbReference type="ARBA" id="ARBA00004651"/>
    </source>
</evidence>
<feature type="transmembrane region" description="Helical" evidence="10">
    <location>
        <begin position="188"/>
        <end position="205"/>
    </location>
</feature>
<comment type="subcellular location">
    <subcellularLocation>
        <location evidence="10">Cell inner membrane</location>
        <topology evidence="10">Multi-pass membrane protein</topology>
    </subcellularLocation>
    <subcellularLocation>
        <location evidence="1">Cell membrane</location>
        <topology evidence="1">Multi-pass membrane protein</topology>
    </subcellularLocation>
</comment>
<organism evidence="12 13">
    <name type="scientific">Pseudomonas fluorescens</name>
    <dbReference type="NCBI Taxonomy" id="294"/>
    <lineage>
        <taxon>Bacteria</taxon>
        <taxon>Pseudomonadati</taxon>
        <taxon>Pseudomonadota</taxon>
        <taxon>Gammaproteobacteria</taxon>
        <taxon>Pseudomonadales</taxon>
        <taxon>Pseudomonadaceae</taxon>
        <taxon>Pseudomonas</taxon>
    </lineage>
</organism>
<dbReference type="AlphaFoldDB" id="A0A0D0RQB5"/>
<keyword evidence="5 10" id="KW-0573">Peptidoglycan synthesis</keyword>
<feature type="transmembrane region" description="Helical" evidence="10">
    <location>
        <begin position="478"/>
        <end position="498"/>
    </location>
</feature>
<dbReference type="GO" id="GO:0015648">
    <property type="term" value="F:lipid-linked peptidoglycan transporter activity"/>
    <property type="evidence" value="ECO:0007669"/>
    <property type="project" value="UniProtKB-UniRule"/>
</dbReference>
<keyword evidence="4 10" id="KW-0133">Cell shape</keyword>
<evidence type="ECO:0000256" key="7">
    <source>
        <dbReference type="ARBA" id="ARBA00023136"/>
    </source>
</evidence>
<feature type="transmembrane region" description="Helical" evidence="10">
    <location>
        <begin position="161"/>
        <end position="182"/>
    </location>
</feature>
<dbReference type="GO" id="GO:0005886">
    <property type="term" value="C:plasma membrane"/>
    <property type="evidence" value="ECO:0007669"/>
    <property type="project" value="UniProtKB-SubCell"/>
</dbReference>
<sequence>MNLLKSLAAVSSITMISRVLGFVRDTLLARIFGASMATDAFFIAFKLPNLLRRIFAEGAFSQAFVPILAEYKTQQGEEATRTFIAYVSGLLTLVLMLVTLVGMLAAPWVIWATAPGFANTPEKFALTTDLLRVTFPYILLISLSSLAGAILNTWNRFSVPAFVPTLLNVSMIIFALFLTPYFDPPVMALGWAVLAGGLAQLLYQLPHLKRIGMLVLPRLNLKDTGVWRVMRNMLPAILGVSVSQISLIINTAFASLLVSGSVSWMYYADRLMELPSGVLGVALGTILLPTLARTYASKDRQEYSRILDWGLRLCFLLVLPCALALGILAEPLTVSLFQYGEFDAHDALMTQHALVAYSVGLLGIIVIKVLAPGFYAQQNIRTPVKIAIFTLIVTQLLNLVFIGPLAHAGLALAISAGACINAGLLFYQLRKQQMYQPQPGWGMFALKLLVAVAAMSAVLVGLMHVMPAWGHGDMLERFMRLGVLVVAGAAVYFGMLLLQGFRLRHFNRKSLG</sequence>
<dbReference type="PRINTS" id="PR01806">
    <property type="entry name" value="VIRFACTRMVIN"/>
</dbReference>
<dbReference type="PATRIC" id="fig|294.125.peg.2966"/>
<dbReference type="InterPro" id="IPR004268">
    <property type="entry name" value="MurJ"/>
</dbReference>
<comment type="function">
    <text evidence="8 10 11">Involved in peptidoglycan biosynthesis. Transports lipid-linked peptidoglycan precursors from the inner to the outer leaflet of the cytoplasmic membrane.</text>
</comment>
<keyword evidence="7 10" id="KW-0472">Membrane</keyword>
<dbReference type="HAMAP" id="MF_02078">
    <property type="entry name" value="MurJ_MviN"/>
    <property type="match status" value="1"/>
</dbReference>
<keyword evidence="10" id="KW-0997">Cell inner membrane</keyword>
<dbReference type="GO" id="GO:0008360">
    <property type="term" value="P:regulation of cell shape"/>
    <property type="evidence" value="ECO:0007669"/>
    <property type="project" value="UniProtKB-UniRule"/>
</dbReference>
<feature type="transmembrane region" description="Helical" evidence="10">
    <location>
        <begin position="236"/>
        <end position="258"/>
    </location>
</feature>
<dbReference type="CDD" id="cd13123">
    <property type="entry name" value="MATE_MurJ_like"/>
    <property type="match status" value="1"/>
</dbReference>
<evidence type="ECO:0000256" key="8">
    <source>
        <dbReference type="ARBA" id="ARBA00060041"/>
    </source>
</evidence>
<evidence type="ECO:0000256" key="10">
    <source>
        <dbReference type="HAMAP-Rule" id="MF_02078"/>
    </source>
</evidence>
<keyword evidence="2 10" id="KW-1003">Cell membrane</keyword>
<comment type="pathway">
    <text evidence="10">Cell wall biogenesis; peptidoglycan biosynthesis.</text>
</comment>
<evidence type="ECO:0000256" key="5">
    <source>
        <dbReference type="ARBA" id="ARBA00022984"/>
    </source>
</evidence>